<dbReference type="EMBL" id="KV454479">
    <property type="protein sequence ID" value="ODV61374.1"/>
    <property type="molecule type" value="Genomic_DNA"/>
</dbReference>
<dbReference type="RefSeq" id="XP_020047681.1">
    <property type="nucleotide sequence ID" value="XM_020191723.1"/>
</dbReference>
<dbReference type="OrthoDB" id="3270019at2759"/>
<keyword evidence="2" id="KW-1185">Reference proteome</keyword>
<dbReference type="Proteomes" id="UP000095038">
    <property type="component" value="Unassembled WGS sequence"/>
</dbReference>
<evidence type="ECO:0000313" key="2">
    <source>
        <dbReference type="Proteomes" id="UP000095038"/>
    </source>
</evidence>
<reference evidence="2" key="1">
    <citation type="submission" date="2016-05" db="EMBL/GenBank/DDBJ databases">
        <title>Comparative genomics of biotechnologically important yeasts.</title>
        <authorList>
            <consortium name="DOE Joint Genome Institute"/>
            <person name="Riley R."/>
            <person name="Haridas S."/>
            <person name="Wolfe K.H."/>
            <person name="Lopes M.R."/>
            <person name="Hittinger C.T."/>
            <person name="Goker M."/>
            <person name="Salamov A."/>
            <person name="Wisecaver J."/>
            <person name="Long T.M."/>
            <person name="Aerts A.L."/>
            <person name="Barry K."/>
            <person name="Choi C."/>
            <person name="Clum A."/>
            <person name="Coughlan A.Y."/>
            <person name="Deshpande S."/>
            <person name="Douglass A.P."/>
            <person name="Hanson S.J."/>
            <person name="Klenk H.-P."/>
            <person name="Labutti K."/>
            <person name="Lapidus A."/>
            <person name="Lindquist E."/>
            <person name="Lipzen A."/>
            <person name="Meier-Kolthoff J.P."/>
            <person name="Ohm R.A."/>
            <person name="Otillar R.P."/>
            <person name="Pangilinan J."/>
            <person name="Peng Y."/>
            <person name="Rokas A."/>
            <person name="Rosa C.A."/>
            <person name="Scheuner C."/>
            <person name="Sibirny A.A."/>
            <person name="Slot J.C."/>
            <person name="Stielow J.B."/>
            <person name="Sun H."/>
            <person name="Kurtzman C.P."/>
            <person name="Blackwell M."/>
            <person name="Grigoriev I.V."/>
            <person name="Jeffries T.W."/>
        </authorList>
    </citation>
    <scope>NUCLEOTIDE SEQUENCE [LARGE SCALE GENOMIC DNA]</scope>
    <source>
        <strain evidence="2">DSM 1968</strain>
    </source>
</reference>
<protein>
    <submittedName>
        <fullName evidence="1">Uncharacterized protein</fullName>
    </submittedName>
</protein>
<name>A0A1D2VIA1_9ASCO</name>
<dbReference type="PANTHER" id="PTHR33266:SF1">
    <property type="entry name" value="F-BOX DOMAIN-CONTAINING PROTEIN"/>
    <property type="match status" value="1"/>
</dbReference>
<proteinExistence type="predicted"/>
<organism evidence="1 2">
    <name type="scientific">Ascoidea rubescens DSM 1968</name>
    <dbReference type="NCBI Taxonomy" id="1344418"/>
    <lineage>
        <taxon>Eukaryota</taxon>
        <taxon>Fungi</taxon>
        <taxon>Dikarya</taxon>
        <taxon>Ascomycota</taxon>
        <taxon>Saccharomycotina</taxon>
        <taxon>Saccharomycetes</taxon>
        <taxon>Ascoideaceae</taxon>
        <taxon>Ascoidea</taxon>
    </lineage>
</organism>
<dbReference type="PANTHER" id="PTHR33266">
    <property type="entry name" value="CHROMOSOME 15, WHOLE GENOME SHOTGUN SEQUENCE"/>
    <property type="match status" value="1"/>
</dbReference>
<sequence>MTGKSRLIKEVIPYFKHWIYFCYRQPGSSGYPNSRFARAINHLIEQKHKITLRESLNSCFEFTILIAIFCQVTQPETFQEVWLDSSEIDAERFVHYCLIVALKNKLQKKPVYFETIKKEYKTLVDFLNDALINRSTNNNVIEELNRLLYVMIKDKIQSQKKRKLIEILFVFDESDILFENQIFVKSSAETVSFFRGFRSALQNIGKNIRIFGVLLSTNSKMSELAPTPVRDASLRNSIKRVINPIIEIPYAFDIFKSLYNPTLSPSTSYNLMCFGRPMWYHYHNSSLLEFSRIIEIAVQKLTKVDGARDPNYRSLSGLEH</sequence>
<dbReference type="AlphaFoldDB" id="A0A1D2VIA1"/>
<dbReference type="GeneID" id="30965359"/>
<dbReference type="STRING" id="1344418.A0A1D2VIA1"/>
<dbReference type="InParanoid" id="A0A1D2VIA1"/>
<evidence type="ECO:0000313" key="1">
    <source>
        <dbReference type="EMBL" id="ODV61374.1"/>
    </source>
</evidence>
<gene>
    <name evidence="1" type="ORF">ASCRUDRAFT_69879</name>
</gene>
<accession>A0A1D2VIA1</accession>